<keyword evidence="4" id="KW-1185">Reference proteome</keyword>
<feature type="compositionally biased region" description="Low complexity" evidence="2">
    <location>
        <begin position="198"/>
        <end position="208"/>
    </location>
</feature>
<dbReference type="InterPro" id="IPR026371">
    <property type="entry name" value="PGF_CTERM"/>
</dbReference>
<reference evidence="3 4" key="1">
    <citation type="journal article" date="2010" name="Stand. Genomic Sci.">
        <title>Complete genome sequence of Haloterrigena turkmenica type strain (4k).</title>
        <authorList>
            <person name="Saunders E."/>
            <person name="Tindall B.J."/>
            <person name="Fahnrich R."/>
            <person name="Lapidus A."/>
            <person name="Copeland A."/>
            <person name="Del Rio T.G."/>
            <person name="Lucas S."/>
            <person name="Chen F."/>
            <person name="Tice H."/>
            <person name="Cheng J.F."/>
            <person name="Han C."/>
            <person name="Detter J.C."/>
            <person name="Bruce D."/>
            <person name="Goodwin L."/>
            <person name="Chain P."/>
            <person name="Pitluck S."/>
            <person name="Pati A."/>
            <person name="Ivanova N."/>
            <person name="Mavromatis K."/>
            <person name="Chen A."/>
            <person name="Palaniappan K."/>
            <person name="Land M."/>
            <person name="Hauser L."/>
            <person name="Chang Y.J."/>
            <person name="Jeffries C.D."/>
            <person name="Brettin T."/>
            <person name="Rohde M."/>
            <person name="Goker M."/>
            <person name="Bristow J."/>
            <person name="Eisen J.A."/>
            <person name="Markowitz V."/>
            <person name="Hugenholtz P."/>
            <person name="Klenk H.P."/>
            <person name="Kyrpides N.C."/>
        </authorList>
    </citation>
    <scope>NUCLEOTIDE SEQUENCE [LARGE SCALE GENOMIC DNA]</scope>
    <source>
        <strain evidence="4">ATCC 51198 / DSM 5511 / JCM 9101 / NCIMB 13204 / VKM B-1734 / 4k</strain>
    </source>
</reference>
<dbReference type="EMBL" id="CP001863">
    <property type="protein sequence ID" value="ADB63736.1"/>
    <property type="molecule type" value="Genomic_DNA"/>
</dbReference>
<dbReference type="AlphaFoldDB" id="D2S2Y9"/>
<protein>
    <recommendedName>
        <fullName evidence="5">PGF-CTERM sorting domain-containing protein</fullName>
    </recommendedName>
</protein>
<dbReference type="HOGENOM" id="CLU_1003276_0_0_2"/>
<dbReference type="GO" id="GO:0005886">
    <property type="term" value="C:plasma membrane"/>
    <property type="evidence" value="ECO:0007669"/>
    <property type="project" value="UniProtKB-SubCell"/>
</dbReference>
<evidence type="ECO:0008006" key="5">
    <source>
        <dbReference type="Google" id="ProtNLM"/>
    </source>
</evidence>
<dbReference type="OrthoDB" id="164058at2157"/>
<feature type="compositionally biased region" description="Acidic residues" evidence="2">
    <location>
        <begin position="209"/>
        <end position="228"/>
    </location>
</feature>
<keyword evidence="1" id="KW-0732">Signal</keyword>
<keyword evidence="3" id="KW-0614">Plasmid</keyword>
<sequence length="253" mass="25648">MIVSMVALSTVAAGAATAAAADADDGADTDLEVTVDAPDLVATTEASTFDVTVTTADGEPAETDVVFEISGEDVQKEVTASTDDTGSVTFTAEGIALPEGDYEWTVTAGDEERSGTLTVTDTADDGATNETATNDTETVDNGAINETAANDTETVDNGATNETAANDTDTADNDTTASENDTATDETAVDNDTEAVDNDTTASENDTATADDDTEAADNDSETEEDESVPGFGIGGALSAVLAGTLLLVRRRS</sequence>
<gene>
    <name evidence="3" type="ordered locus">Htur_5007</name>
</gene>
<dbReference type="GO" id="GO:0030115">
    <property type="term" value="C:S-layer"/>
    <property type="evidence" value="ECO:0007669"/>
    <property type="project" value="UniProtKB-SubCell"/>
</dbReference>
<feature type="compositionally biased region" description="Low complexity" evidence="2">
    <location>
        <begin position="156"/>
        <end position="181"/>
    </location>
</feature>
<feature type="compositionally biased region" description="Acidic residues" evidence="2">
    <location>
        <begin position="182"/>
        <end position="197"/>
    </location>
</feature>
<feature type="compositionally biased region" description="Low complexity" evidence="2">
    <location>
        <begin position="125"/>
        <end position="141"/>
    </location>
</feature>
<dbReference type="NCBIfam" id="TIGR04126">
    <property type="entry name" value="PGF_CTERM"/>
    <property type="match status" value="1"/>
</dbReference>
<evidence type="ECO:0000313" key="3">
    <source>
        <dbReference type="EMBL" id="ADB63736.1"/>
    </source>
</evidence>
<name>D2S2Y9_HALTV</name>
<accession>D2S2Y9</accession>
<organism evidence="3 4">
    <name type="scientific">Haloterrigena turkmenica (strain ATCC 51198 / DSM 5511 / JCM 9101 / NCIMB 13204 / VKM B-1734 / 4k)</name>
    <name type="common">Halococcus turkmenicus</name>
    <dbReference type="NCBI Taxonomy" id="543526"/>
    <lineage>
        <taxon>Archaea</taxon>
        <taxon>Methanobacteriati</taxon>
        <taxon>Methanobacteriota</taxon>
        <taxon>Stenosarchaea group</taxon>
        <taxon>Halobacteria</taxon>
        <taxon>Halobacteriales</taxon>
        <taxon>Natrialbaceae</taxon>
        <taxon>Haloterrigena</taxon>
    </lineage>
</organism>
<geneLocation type="plasmid" evidence="3 4">
    <name>pHTUR03</name>
</geneLocation>
<feature type="region of interest" description="Disordered" evidence="2">
    <location>
        <begin position="110"/>
        <end position="235"/>
    </location>
</feature>
<dbReference type="KEGG" id="htu:Htur_5007"/>
<evidence type="ECO:0000256" key="2">
    <source>
        <dbReference type="SAM" id="MobiDB-lite"/>
    </source>
</evidence>
<evidence type="ECO:0000313" key="4">
    <source>
        <dbReference type="Proteomes" id="UP000001903"/>
    </source>
</evidence>
<dbReference type="Proteomes" id="UP000001903">
    <property type="component" value="Plasmid pHTUR03"/>
</dbReference>
<proteinExistence type="predicted"/>
<evidence type="ECO:0000256" key="1">
    <source>
        <dbReference type="ARBA" id="ARBA00022729"/>
    </source>
</evidence>